<dbReference type="SUPFAM" id="SSF69848">
    <property type="entry name" value="LCCL domain"/>
    <property type="match status" value="1"/>
</dbReference>
<sequence>MDTDCDAPPVPSSGLQDEPSTSAKKRFRDAAKSPQLRKKNIVSAGMKVPDTEVVEVFSLMNIISAFREEGVVVDAIVFNKLTPSEPKIVRRNEKITSGRSVVEGRTEEVAYVEKTYLGVQTITADYETLAKPSDNAAVFGSIQPNQWPKVARSLSSRMASKGVKASMKKMRANPNFEKAVALQIEEAPETVKKPEPVKLKTVKCTCELNGHFEEASSYVCDCSSSCLIRKGNVFGGRNNIFGVLSNLCKSAYYADVMDVSGSLMFNPIQCMRYIALLRSTFTMSTANTCNNHRNMVVNLK</sequence>
<proteinExistence type="predicted"/>
<dbReference type="EMBL" id="CAWYQH010000119">
    <property type="protein sequence ID" value="CAK8691742.1"/>
    <property type="molecule type" value="Genomic_DNA"/>
</dbReference>
<feature type="compositionally biased region" description="Polar residues" evidence="1">
    <location>
        <begin position="13"/>
        <end position="22"/>
    </location>
</feature>
<name>A0ABP0GJ47_CLALP</name>
<gene>
    <name evidence="2" type="ORF">CVLEPA_LOCUS24502</name>
</gene>
<dbReference type="InterPro" id="IPR036609">
    <property type="entry name" value="LCCL_sf"/>
</dbReference>
<evidence type="ECO:0000313" key="3">
    <source>
        <dbReference type="Proteomes" id="UP001642483"/>
    </source>
</evidence>
<evidence type="ECO:0000313" key="2">
    <source>
        <dbReference type="EMBL" id="CAK8691742.1"/>
    </source>
</evidence>
<accession>A0ABP0GJ47</accession>
<comment type="caution">
    <text evidence="2">The sequence shown here is derived from an EMBL/GenBank/DDBJ whole genome shotgun (WGS) entry which is preliminary data.</text>
</comment>
<reference evidence="2 3" key="1">
    <citation type="submission" date="2024-02" db="EMBL/GenBank/DDBJ databases">
        <authorList>
            <person name="Daric V."/>
            <person name="Darras S."/>
        </authorList>
    </citation>
    <scope>NUCLEOTIDE SEQUENCE [LARGE SCALE GENOMIC DNA]</scope>
</reference>
<protein>
    <submittedName>
        <fullName evidence="2">Uncharacterized protein</fullName>
    </submittedName>
</protein>
<organism evidence="2 3">
    <name type="scientific">Clavelina lepadiformis</name>
    <name type="common">Light-bulb sea squirt</name>
    <name type="synonym">Ascidia lepadiformis</name>
    <dbReference type="NCBI Taxonomy" id="159417"/>
    <lineage>
        <taxon>Eukaryota</taxon>
        <taxon>Metazoa</taxon>
        <taxon>Chordata</taxon>
        <taxon>Tunicata</taxon>
        <taxon>Ascidiacea</taxon>
        <taxon>Aplousobranchia</taxon>
        <taxon>Clavelinidae</taxon>
        <taxon>Clavelina</taxon>
    </lineage>
</organism>
<dbReference type="Proteomes" id="UP001642483">
    <property type="component" value="Unassembled WGS sequence"/>
</dbReference>
<feature type="region of interest" description="Disordered" evidence="1">
    <location>
        <begin position="1"/>
        <end position="32"/>
    </location>
</feature>
<keyword evidence="3" id="KW-1185">Reference proteome</keyword>
<evidence type="ECO:0000256" key="1">
    <source>
        <dbReference type="SAM" id="MobiDB-lite"/>
    </source>
</evidence>